<accession>A0A1M5FSI3</accession>
<dbReference type="STRING" id="370979.SAMN05443663_101576"/>
<protein>
    <submittedName>
        <fullName evidence="1">Uncharacterized protein</fullName>
    </submittedName>
</protein>
<evidence type="ECO:0000313" key="1">
    <source>
        <dbReference type="EMBL" id="SHF94152.1"/>
    </source>
</evidence>
<name>A0A1M5FSI3_9FLAO</name>
<reference evidence="2" key="1">
    <citation type="submission" date="2016-11" db="EMBL/GenBank/DDBJ databases">
        <authorList>
            <person name="Varghese N."/>
            <person name="Submissions S."/>
        </authorList>
    </citation>
    <scope>NUCLEOTIDE SEQUENCE [LARGE SCALE GENOMIC DNA]</scope>
    <source>
        <strain evidence="2">DSM 17963</strain>
    </source>
</reference>
<gene>
    <name evidence="1" type="ORF">SAMN05443663_101576</name>
</gene>
<evidence type="ECO:0000313" key="2">
    <source>
        <dbReference type="Proteomes" id="UP000184071"/>
    </source>
</evidence>
<keyword evidence="2" id="KW-1185">Reference proteome</keyword>
<dbReference type="EMBL" id="FQWC01000001">
    <property type="protein sequence ID" value="SHF94152.1"/>
    <property type="molecule type" value="Genomic_DNA"/>
</dbReference>
<proteinExistence type="predicted"/>
<dbReference type="AlphaFoldDB" id="A0A1M5FSI3"/>
<organism evidence="1 2">
    <name type="scientific">Flavobacterium defluvii</name>
    <dbReference type="NCBI Taxonomy" id="370979"/>
    <lineage>
        <taxon>Bacteria</taxon>
        <taxon>Pseudomonadati</taxon>
        <taxon>Bacteroidota</taxon>
        <taxon>Flavobacteriia</taxon>
        <taxon>Flavobacteriales</taxon>
        <taxon>Flavobacteriaceae</taxon>
        <taxon>Flavobacterium</taxon>
    </lineage>
</organism>
<dbReference type="Proteomes" id="UP000184071">
    <property type="component" value="Unassembled WGS sequence"/>
</dbReference>
<sequence length="64" mass="7485">MSWLGYMSVISSKDETGSSPLVFKNETKLLKAFLNGKAFFLLNRKERKDFIYGYAYKRKVRKAL</sequence>